<sequence>MIEGCWRKRFGEEICQLMHGGDMKHFDDVGDDLFAHKMAVKFNVFRPFVKGWIFGDVDC</sequence>
<evidence type="ECO:0000313" key="2">
    <source>
        <dbReference type="Proteomes" id="UP001154282"/>
    </source>
</evidence>
<gene>
    <name evidence="1" type="ORF">LITE_LOCUS17748</name>
</gene>
<proteinExistence type="predicted"/>
<keyword evidence="2" id="KW-1185">Reference proteome</keyword>
<dbReference type="Proteomes" id="UP001154282">
    <property type="component" value="Unassembled WGS sequence"/>
</dbReference>
<accession>A0AAV0K9C9</accession>
<feature type="non-terminal residue" evidence="1">
    <location>
        <position position="59"/>
    </location>
</feature>
<reference evidence="1" key="1">
    <citation type="submission" date="2022-08" db="EMBL/GenBank/DDBJ databases">
        <authorList>
            <person name="Gutierrez-Valencia J."/>
        </authorList>
    </citation>
    <scope>NUCLEOTIDE SEQUENCE</scope>
</reference>
<evidence type="ECO:0000313" key="1">
    <source>
        <dbReference type="EMBL" id="CAI0418747.1"/>
    </source>
</evidence>
<dbReference type="EMBL" id="CAMGYJ010000005">
    <property type="protein sequence ID" value="CAI0418747.1"/>
    <property type="molecule type" value="Genomic_DNA"/>
</dbReference>
<protein>
    <submittedName>
        <fullName evidence="1">Uncharacterized protein</fullName>
    </submittedName>
</protein>
<name>A0AAV0K9C9_9ROSI</name>
<comment type="caution">
    <text evidence="1">The sequence shown here is derived from an EMBL/GenBank/DDBJ whole genome shotgun (WGS) entry which is preliminary data.</text>
</comment>
<dbReference type="AlphaFoldDB" id="A0AAV0K9C9"/>
<organism evidence="1 2">
    <name type="scientific">Linum tenue</name>
    <dbReference type="NCBI Taxonomy" id="586396"/>
    <lineage>
        <taxon>Eukaryota</taxon>
        <taxon>Viridiplantae</taxon>
        <taxon>Streptophyta</taxon>
        <taxon>Embryophyta</taxon>
        <taxon>Tracheophyta</taxon>
        <taxon>Spermatophyta</taxon>
        <taxon>Magnoliopsida</taxon>
        <taxon>eudicotyledons</taxon>
        <taxon>Gunneridae</taxon>
        <taxon>Pentapetalae</taxon>
        <taxon>rosids</taxon>
        <taxon>fabids</taxon>
        <taxon>Malpighiales</taxon>
        <taxon>Linaceae</taxon>
        <taxon>Linum</taxon>
    </lineage>
</organism>